<keyword evidence="2" id="KW-1185">Reference proteome</keyword>
<accession>A0AAD5BNW5</accession>
<name>A0AAD5BNW5_AMBAR</name>
<reference evidence="1" key="1">
    <citation type="submission" date="2022-06" db="EMBL/GenBank/DDBJ databases">
        <title>Uncovering the hologenomic basis of an extraordinary plant invasion.</title>
        <authorList>
            <person name="Bieker V.C."/>
            <person name="Martin M.D."/>
            <person name="Gilbert T."/>
            <person name="Hodgins K."/>
            <person name="Battlay P."/>
            <person name="Petersen B."/>
            <person name="Wilson J."/>
        </authorList>
    </citation>
    <scope>NUCLEOTIDE SEQUENCE</scope>
    <source>
        <strain evidence="1">AA19_3_7</strain>
        <tissue evidence="1">Leaf</tissue>
    </source>
</reference>
<dbReference type="Proteomes" id="UP001206925">
    <property type="component" value="Unassembled WGS sequence"/>
</dbReference>
<dbReference type="AlphaFoldDB" id="A0AAD5BNW5"/>
<organism evidence="1 2">
    <name type="scientific">Ambrosia artemisiifolia</name>
    <name type="common">Common ragweed</name>
    <dbReference type="NCBI Taxonomy" id="4212"/>
    <lineage>
        <taxon>Eukaryota</taxon>
        <taxon>Viridiplantae</taxon>
        <taxon>Streptophyta</taxon>
        <taxon>Embryophyta</taxon>
        <taxon>Tracheophyta</taxon>
        <taxon>Spermatophyta</taxon>
        <taxon>Magnoliopsida</taxon>
        <taxon>eudicotyledons</taxon>
        <taxon>Gunneridae</taxon>
        <taxon>Pentapetalae</taxon>
        <taxon>asterids</taxon>
        <taxon>campanulids</taxon>
        <taxon>Asterales</taxon>
        <taxon>Asteraceae</taxon>
        <taxon>Asteroideae</taxon>
        <taxon>Heliantheae alliance</taxon>
        <taxon>Heliantheae</taxon>
        <taxon>Ambrosia</taxon>
    </lineage>
</organism>
<gene>
    <name evidence="1" type="ORF">M8C21_005956</name>
</gene>
<evidence type="ECO:0000313" key="2">
    <source>
        <dbReference type="Proteomes" id="UP001206925"/>
    </source>
</evidence>
<protein>
    <submittedName>
        <fullName evidence="1">Uncharacterized protein</fullName>
    </submittedName>
</protein>
<comment type="caution">
    <text evidence="1">The sequence shown here is derived from an EMBL/GenBank/DDBJ whole genome shotgun (WGS) entry which is preliminary data.</text>
</comment>
<feature type="non-terminal residue" evidence="1">
    <location>
        <position position="1"/>
    </location>
</feature>
<proteinExistence type="predicted"/>
<dbReference type="EMBL" id="JAMZMK010011567">
    <property type="protein sequence ID" value="KAI7726735.1"/>
    <property type="molecule type" value="Genomic_DNA"/>
</dbReference>
<sequence>FLCSSVRVPQPPFFVRQVSVTTDGNAYEAENCDDAEVDGFLDTNKIGQMHSMFLYSNANHLELNSNIKIANKIYECKTSSLLNILNESKGDFEKEVIELNVQEFKSTHSQVGSCVKNLPATARFDPLDITYLLRAHINKTKEMQTGWETSRVESQKEQIGHIIGFSSTKAGGDSHFFFQLCSIIS</sequence>
<evidence type="ECO:0000313" key="1">
    <source>
        <dbReference type="EMBL" id="KAI7726735.1"/>
    </source>
</evidence>